<dbReference type="Gene3D" id="3.80.10.10">
    <property type="entry name" value="Ribonuclease Inhibitor"/>
    <property type="match status" value="1"/>
</dbReference>
<keyword evidence="2" id="KW-1133">Transmembrane helix</keyword>
<gene>
    <name evidence="3" type="ORF">CHIRRI_LOCUS13882</name>
</gene>
<feature type="transmembrane region" description="Helical" evidence="2">
    <location>
        <begin position="222"/>
        <end position="246"/>
    </location>
</feature>
<dbReference type="SUPFAM" id="SSF52058">
    <property type="entry name" value="L domain-like"/>
    <property type="match status" value="1"/>
</dbReference>
<name>A0A9N9WYU8_9DIPT</name>
<accession>A0A9N9WYU8</accession>
<evidence type="ECO:0000256" key="1">
    <source>
        <dbReference type="ARBA" id="ARBA00022729"/>
    </source>
</evidence>
<dbReference type="OrthoDB" id="7736698at2759"/>
<dbReference type="PANTHER" id="PTHR24373:SF275">
    <property type="entry name" value="TIR DOMAIN-CONTAINING PROTEIN"/>
    <property type="match status" value="1"/>
</dbReference>
<dbReference type="EMBL" id="OU895880">
    <property type="protein sequence ID" value="CAG9811073.1"/>
    <property type="molecule type" value="Genomic_DNA"/>
</dbReference>
<dbReference type="AlphaFoldDB" id="A0A9N9WYU8"/>
<keyword evidence="4" id="KW-1185">Reference proteome</keyword>
<organism evidence="3 4">
    <name type="scientific">Chironomus riparius</name>
    <dbReference type="NCBI Taxonomy" id="315576"/>
    <lineage>
        <taxon>Eukaryota</taxon>
        <taxon>Metazoa</taxon>
        <taxon>Ecdysozoa</taxon>
        <taxon>Arthropoda</taxon>
        <taxon>Hexapoda</taxon>
        <taxon>Insecta</taxon>
        <taxon>Pterygota</taxon>
        <taxon>Neoptera</taxon>
        <taxon>Endopterygota</taxon>
        <taxon>Diptera</taxon>
        <taxon>Nematocera</taxon>
        <taxon>Chironomoidea</taxon>
        <taxon>Chironomidae</taxon>
        <taxon>Chironominae</taxon>
        <taxon>Chironomus</taxon>
    </lineage>
</organism>
<keyword evidence="1" id="KW-0732">Signal</keyword>
<dbReference type="PANTHER" id="PTHR24373">
    <property type="entry name" value="SLIT RELATED LEUCINE-RICH REPEAT NEURONAL PROTEIN"/>
    <property type="match status" value="1"/>
</dbReference>
<evidence type="ECO:0000313" key="3">
    <source>
        <dbReference type="EMBL" id="CAG9811073.1"/>
    </source>
</evidence>
<protein>
    <submittedName>
        <fullName evidence="3">Uncharacterized protein</fullName>
    </submittedName>
</protein>
<dbReference type="Proteomes" id="UP001153620">
    <property type="component" value="Chromosome 4"/>
</dbReference>
<dbReference type="InterPro" id="IPR050328">
    <property type="entry name" value="Dev_Immune_Receptor"/>
</dbReference>
<keyword evidence="2" id="KW-0472">Membrane</keyword>
<dbReference type="InterPro" id="IPR001611">
    <property type="entry name" value="Leu-rich_rpt"/>
</dbReference>
<keyword evidence="2" id="KW-0812">Transmembrane</keyword>
<proteinExistence type="predicted"/>
<reference evidence="3" key="2">
    <citation type="submission" date="2022-10" db="EMBL/GenBank/DDBJ databases">
        <authorList>
            <consortium name="ENA_rothamsted_submissions"/>
            <consortium name="culmorum"/>
            <person name="King R."/>
        </authorList>
    </citation>
    <scope>NUCLEOTIDE SEQUENCE</scope>
</reference>
<sequence length="252" mass="29102">MYSIFTIINLSSCETTFNLECNYDDHKLTPTNIDVYRCEATNEIVLKERYIKKGTATGKLAPGKTLADVTGLHAYFKTINFLPDFTTVFPNLIGLSLDMCKVLKLTKDELKPYPKIVHLHLHANKLRVLEKDLFMYNPDLIYIRLSHNMLREIDPQVFDSLKSLKYLYFKGNECTQKDCESPKEIAELVKTLDDECVIKYRPAPVSRPREERKRVVKEKTSIWKTFGITFGTFGGIVVAVGIFYLVRKLFLQ</sequence>
<reference evidence="3" key="1">
    <citation type="submission" date="2022-01" db="EMBL/GenBank/DDBJ databases">
        <authorList>
            <person name="King R."/>
        </authorList>
    </citation>
    <scope>NUCLEOTIDE SEQUENCE</scope>
</reference>
<dbReference type="InterPro" id="IPR032675">
    <property type="entry name" value="LRR_dom_sf"/>
</dbReference>
<evidence type="ECO:0000256" key="2">
    <source>
        <dbReference type="SAM" id="Phobius"/>
    </source>
</evidence>
<evidence type="ECO:0000313" key="4">
    <source>
        <dbReference type="Proteomes" id="UP001153620"/>
    </source>
</evidence>
<dbReference type="Pfam" id="PF13855">
    <property type="entry name" value="LRR_8"/>
    <property type="match status" value="1"/>
</dbReference>